<protein>
    <recommendedName>
        <fullName evidence="2">Ig-like domain-containing protein</fullName>
    </recommendedName>
</protein>
<proteinExistence type="predicted"/>
<organism evidence="3 4">
    <name type="scientific">Periophthalmus magnuspinnatus</name>
    <dbReference type="NCBI Taxonomy" id="409849"/>
    <lineage>
        <taxon>Eukaryota</taxon>
        <taxon>Metazoa</taxon>
        <taxon>Chordata</taxon>
        <taxon>Craniata</taxon>
        <taxon>Vertebrata</taxon>
        <taxon>Euteleostomi</taxon>
        <taxon>Actinopterygii</taxon>
        <taxon>Neopterygii</taxon>
        <taxon>Teleostei</taxon>
        <taxon>Neoteleostei</taxon>
        <taxon>Acanthomorphata</taxon>
        <taxon>Gobiaria</taxon>
        <taxon>Gobiiformes</taxon>
        <taxon>Gobioidei</taxon>
        <taxon>Gobiidae</taxon>
        <taxon>Oxudercinae</taxon>
        <taxon>Periophthalmus</taxon>
    </lineage>
</organism>
<dbReference type="PROSITE" id="PS50835">
    <property type="entry name" value="IG_LIKE"/>
    <property type="match status" value="2"/>
</dbReference>
<evidence type="ECO:0000256" key="1">
    <source>
        <dbReference type="ARBA" id="ARBA00023157"/>
    </source>
</evidence>
<dbReference type="Ensembl" id="ENSPMGT00000029808.1">
    <property type="protein sequence ID" value="ENSPMGP00000027986.1"/>
    <property type="gene ID" value="ENSPMGG00000022567.1"/>
</dbReference>
<keyword evidence="4" id="KW-1185">Reference proteome</keyword>
<dbReference type="AlphaFoldDB" id="A0A3B4BGP3"/>
<dbReference type="PANTHER" id="PTHR46484:SF8">
    <property type="entry name" value="B-CELL RECEPTOR CD22-LIKE-RELATED"/>
    <property type="match status" value="1"/>
</dbReference>
<dbReference type="Proteomes" id="UP000261520">
    <property type="component" value="Unplaced"/>
</dbReference>
<name>A0A3B4BGP3_9GOBI</name>
<dbReference type="SUPFAM" id="SSF48726">
    <property type="entry name" value="Immunoglobulin"/>
    <property type="match status" value="2"/>
</dbReference>
<evidence type="ECO:0000313" key="4">
    <source>
        <dbReference type="Proteomes" id="UP000261520"/>
    </source>
</evidence>
<dbReference type="InterPro" id="IPR013783">
    <property type="entry name" value="Ig-like_fold"/>
</dbReference>
<reference evidence="3" key="1">
    <citation type="submission" date="2025-08" db="UniProtKB">
        <authorList>
            <consortium name="Ensembl"/>
        </authorList>
    </citation>
    <scope>IDENTIFICATION</scope>
</reference>
<evidence type="ECO:0000259" key="2">
    <source>
        <dbReference type="PROSITE" id="PS50835"/>
    </source>
</evidence>
<dbReference type="Gene3D" id="2.60.40.10">
    <property type="entry name" value="Immunoglobulins"/>
    <property type="match status" value="2"/>
</dbReference>
<dbReference type="Pfam" id="PF08205">
    <property type="entry name" value="C2-set_2"/>
    <property type="match status" value="1"/>
</dbReference>
<dbReference type="InterPro" id="IPR013162">
    <property type="entry name" value="CD80_C2-set"/>
</dbReference>
<reference evidence="3" key="2">
    <citation type="submission" date="2025-09" db="UniProtKB">
        <authorList>
            <consortium name="Ensembl"/>
        </authorList>
    </citation>
    <scope>IDENTIFICATION</scope>
</reference>
<feature type="domain" description="Ig-like" evidence="2">
    <location>
        <begin position="216"/>
        <end position="288"/>
    </location>
</feature>
<keyword evidence="1" id="KW-1015">Disulfide bond</keyword>
<sequence>GRSMNGEAWNITLPLRIMGVEGSCMAVPCSVVVPPSYSAQLNNCSGGGVWRRNDAVSPNIKSVLVLGDLRKKNCTTVFRNFTKKQNNMYFFRIECPDLKYTFKQGVRITVTSGVAPPSLTSVSHVTEGGHVSLQCSAMAPCPFLPPSFIWAAPQSNRKEQTQNSDGQMILKSTLTFTASAQHHNKTVTCSVSYPLSAGGSSEAFTTSHALNVLYGPMNTAADVSVPGPVPEGSVVVFTCSTDANPPVSSYTWFSNTNGTVGQSCLIYVTFLGGGVCHLLVSTSASLECSQRENNIYCDLQTSCVSSDYDKLQVLHFYTPVKGQRTHFFMFFFSLFTL</sequence>
<evidence type="ECO:0000313" key="3">
    <source>
        <dbReference type="Ensembl" id="ENSPMGP00000027986.1"/>
    </source>
</evidence>
<dbReference type="InterPro" id="IPR007110">
    <property type="entry name" value="Ig-like_dom"/>
</dbReference>
<feature type="domain" description="Ig-like" evidence="2">
    <location>
        <begin position="117"/>
        <end position="207"/>
    </location>
</feature>
<dbReference type="STRING" id="409849.ENSPMGP00000027986"/>
<accession>A0A3B4BGP3</accession>
<dbReference type="PANTHER" id="PTHR46484">
    <property type="entry name" value="SI:CH211-171H4.5-RELATED"/>
    <property type="match status" value="1"/>
</dbReference>
<dbReference type="InterPro" id="IPR036179">
    <property type="entry name" value="Ig-like_dom_sf"/>
</dbReference>